<protein>
    <recommendedName>
        <fullName evidence="4">RRM domain-containing protein</fullName>
    </recommendedName>
</protein>
<feature type="compositionally biased region" description="Low complexity" evidence="1">
    <location>
        <begin position="40"/>
        <end position="49"/>
    </location>
</feature>
<organism evidence="2 3">
    <name type="scientific">Chenopodium quinoa</name>
    <name type="common">Quinoa</name>
    <dbReference type="NCBI Taxonomy" id="63459"/>
    <lineage>
        <taxon>Eukaryota</taxon>
        <taxon>Viridiplantae</taxon>
        <taxon>Streptophyta</taxon>
        <taxon>Embryophyta</taxon>
        <taxon>Tracheophyta</taxon>
        <taxon>Spermatophyta</taxon>
        <taxon>Magnoliopsida</taxon>
        <taxon>eudicotyledons</taxon>
        <taxon>Gunneridae</taxon>
        <taxon>Pentapetalae</taxon>
        <taxon>Caryophyllales</taxon>
        <taxon>Chenopodiaceae</taxon>
        <taxon>Chenopodioideae</taxon>
        <taxon>Atripliceae</taxon>
        <taxon>Chenopodium</taxon>
    </lineage>
</organism>
<dbReference type="InterPro" id="IPR012677">
    <property type="entry name" value="Nucleotide-bd_a/b_plait_sf"/>
</dbReference>
<dbReference type="Gene3D" id="3.30.70.330">
    <property type="match status" value="1"/>
</dbReference>
<proteinExistence type="predicted"/>
<evidence type="ECO:0008006" key="4">
    <source>
        <dbReference type="Google" id="ProtNLM"/>
    </source>
</evidence>
<accession>A0A803N587</accession>
<evidence type="ECO:0000313" key="2">
    <source>
        <dbReference type="EnsemblPlants" id="AUR62040760-RA:cds"/>
    </source>
</evidence>
<dbReference type="EnsemblPlants" id="AUR62040760-RA">
    <property type="protein sequence ID" value="AUR62040760-RA:cds"/>
    <property type="gene ID" value="AUR62040760"/>
</dbReference>
<reference evidence="2" key="2">
    <citation type="submission" date="2021-03" db="UniProtKB">
        <authorList>
            <consortium name="EnsemblPlants"/>
        </authorList>
    </citation>
    <scope>IDENTIFICATION</scope>
</reference>
<dbReference type="Gramene" id="AUR62040760-RA">
    <property type="protein sequence ID" value="AUR62040760-RA:cds"/>
    <property type="gene ID" value="AUR62040760"/>
</dbReference>
<dbReference type="Proteomes" id="UP000596660">
    <property type="component" value="Unplaced"/>
</dbReference>
<sequence>MDRDTSPVRESTPQPRRVARHTAHRVESTRNTLVIAGVQSSTVSGTRSTGGHRGSGRQPGYKQMKVLRQERHTVCFIEFEDLNSASHVHHNLQGAVIPSSGSVGMRIQYPFFY</sequence>
<feature type="region of interest" description="Disordered" evidence="1">
    <location>
        <begin position="38"/>
        <end position="62"/>
    </location>
</feature>
<evidence type="ECO:0000313" key="3">
    <source>
        <dbReference type="Proteomes" id="UP000596660"/>
    </source>
</evidence>
<evidence type="ECO:0000256" key="1">
    <source>
        <dbReference type="SAM" id="MobiDB-lite"/>
    </source>
</evidence>
<reference evidence="2" key="1">
    <citation type="journal article" date="2017" name="Nature">
        <title>The genome of Chenopodium quinoa.</title>
        <authorList>
            <person name="Jarvis D.E."/>
            <person name="Ho Y.S."/>
            <person name="Lightfoot D.J."/>
            <person name="Schmoeckel S.M."/>
            <person name="Li B."/>
            <person name="Borm T.J.A."/>
            <person name="Ohyanagi H."/>
            <person name="Mineta K."/>
            <person name="Michell C.T."/>
            <person name="Saber N."/>
            <person name="Kharbatia N.M."/>
            <person name="Rupper R.R."/>
            <person name="Sharp A.R."/>
            <person name="Dally N."/>
            <person name="Boughton B.A."/>
            <person name="Woo Y.H."/>
            <person name="Gao G."/>
            <person name="Schijlen E.G.W.M."/>
            <person name="Guo X."/>
            <person name="Momin A.A."/>
            <person name="Negrao S."/>
            <person name="Al-Babili S."/>
            <person name="Gehring C."/>
            <person name="Roessner U."/>
            <person name="Jung C."/>
            <person name="Murphy K."/>
            <person name="Arold S.T."/>
            <person name="Gojobori T."/>
            <person name="van der Linden C.G."/>
            <person name="van Loo E.N."/>
            <person name="Jellen E.N."/>
            <person name="Maughan P.J."/>
            <person name="Tester M."/>
        </authorList>
    </citation>
    <scope>NUCLEOTIDE SEQUENCE [LARGE SCALE GENOMIC DNA]</scope>
    <source>
        <strain evidence="2">cv. PI 614886</strain>
    </source>
</reference>
<keyword evidence="3" id="KW-1185">Reference proteome</keyword>
<name>A0A803N587_CHEQI</name>
<dbReference type="AlphaFoldDB" id="A0A803N587"/>
<feature type="region of interest" description="Disordered" evidence="1">
    <location>
        <begin position="1"/>
        <end position="26"/>
    </location>
</feature>